<name>A0A1C5A1N9_9ACTN</name>
<reference evidence="2" key="1">
    <citation type="submission" date="2016-06" db="EMBL/GenBank/DDBJ databases">
        <authorList>
            <person name="Varghese N."/>
            <person name="Submissions Spin"/>
        </authorList>
    </citation>
    <scope>NUCLEOTIDE SEQUENCE [LARGE SCALE GENOMIC DNA]</scope>
    <source>
        <strain evidence="2">DSM 44830</strain>
    </source>
</reference>
<evidence type="ECO:0000313" key="1">
    <source>
        <dbReference type="EMBL" id="SCF39140.1"/>
    </source>
</evidence>
<dbReference type="STRING" id="262898.GA0070564_107179"/>
<dbReference type="RefSeq" id="WP_176730794.1">
    <property type="nucleotide sequence ID" value="NZ_FMCX01000007.1"/>
</dbReference>
<proteinExistence type="predicted"/>
<keyword evidence="2" id="KW-1185">Reference proteome</keyword>
<dbReference type="EMBL" id="FMCX01000007">
    <property type="protein sequence ID" value="SCF39140.1"/>
    <property type="molecule type" value="Genomic_DNA"/>
</dbReference>
<gene>
    <name evidence="1" type="ORF">GA0070564_107179</name>
</gene>
<organism evidence="1 2">
    <name type="scientific">Micromonospora mirobrigensis</name>
    <dbReference type="NCBI Taxonomy" id="262898"/>
    <lineage>
        <taxon>Bacteria</taxon>
        <taxon>Bacillati</taxon>
        <taxon>Actinomycetota</taxon>
        <taxon>Actinomycetes</taxon>
        <taxon>Micromonosporales</taxon>
        <taxon>Micromonosporaceae</taxon>
        <taxon>Micromonospora</taxon>
    </lineage>
</organism>
<dbReference type="Proteomes" id="UP000199504">
    <property type="component" value="Unassembled WGS sequence"/>
</dbReference>
<sequence length="53" mass="5571">MAQCGDAEASNVPLGICVWSDKGSLGMVILYFKTGAQAAAELVEIRGQVEKKS</sequence>
<dbReference type="AlphaFoldDB" id="A0A1C5A1N9"/>
<evidence type="ECO:0000313" key="2">
    <source>
        <dbReference type="Proteomes" id="UP000199504"/>
    </source>
</evidence>
<accession>A0A1C5A1N9</accession>
<protein>
    <submittedName>
        <fullName evidence="1">Uncharacterized protein</fullName>
    </submittedName>
</protein>